<evidence type="ECO:0000256" key="2">
    <source>
        <dbReference type="ARBA" id="ARBA00023043"/>
    </source>
</evidence>
<sequence length="848" mass="99262">MKYYEDISQMKEIQKILINFLNDEGNNENSVIQYFNDISEKQNLQQFKELLHLLLNIANNYHRKPCFYKIYEEIFRLFKDDIKKNFTNNQILRMFVSNKLILLILFKEKILVPDEYVFSVFQSDYSKKHYLQFFYPEIKDFLDDKKVEDFNSRFFQYESELILNIENIEKDFELFEINRKNGENDKYICKLIKDDAVEEFISYVNQANYHLSSEIQPSIFETNSFLLETKNTNLLEYCAFHGSIQIFKYLIMNNVKPTPSLWLYSIHGQNADLIHFLEEEEIKPEDSTFIKCLIEAIKCHHNNFAYYIQTNLLNIPKNSDFDFLSICMKHFNFHFFPDELEINSNIFYDFCKFDYLSIVESLLNCGFKDSMCKRACQKPIDKYRKNETQLSPFQVAVKKGNLEIVKLLLDKNKIDVNERSLKNNNSVSNQNTPLAAAVINRDIDMVKLLLAQPDINVNLQSFCVNSFSTQDKEKEEMTPLHFAIKNNDAKMVEFLINQANINVNNEKIVKIVGEPDQIKSKQTPLSLAVEANYPKIVQILVSKNEIDINMPSYINYGYYYAYFEGTSFHEAALSENLDIIRLLLTRDDIDANSFFKYKKCKDDVINEKTALFLAIENENKDLISILLSNENVDVNLVNVLKFKDDGGSYEKSPLYKAVEIGDSDIVKLLLTRKEININYKSIYNSNRKELSWNEYREKALLHLAVETESIDILKMLLEQASLDVNETFLIRRKTSKGAVKQEEKTALHLAIQKDSLDAVRLLLTRNDIQINMKYHFFEKAIWFFFTKKIEKTALHMAAEMNNVEIARLLLSNKKIDVSIVNELGKKPIDITQNNEIGQLLILKVLNAL</sequence>
<dbReference type="PROSITE" id="PS50297">
    <property type="entry name" value="ANK_REP_REGION"/>
    <property type="match status" value="1"/>
</dbReference>
<keyword evidence="5" id="KW-1185">Reference proteome</keyword>
<dbReference type="Gene3D" id="1.25.40.20">
    <property type="entry name" value="Ankyrin repeat-containing domain"/>
    <property type="match status" value="4"/>
</dbReference>
<gene>
    <name evidence="4" type="ORF">M9Y10_036396</name>
</gene>
<dbReference type="Pfam" id="PF12796">
    <property type="entry name" value="Ank_2"/>
    <property type="match status" value="4"/>
</dbReference>
<protein>
    <recommendedName>
        <fullName evidence="6">DUF3447 domain-containing protein</fullName>
    </recommendedName>
</protein>
<dbReference type="Proteomes" id="UP001470230">
    <property type="component" value="Unassembled WGS sequence"/>
</dbReference>
<dbReference type="SUPFAM" id="SSF48403">
    <property type="entry name" value="Ankyrin repeat"/>
    <property type="match status" value="2"/>
</dbReference>
<accession>A0ABR2GWU4</accession>
<reference evidence="4 5" key="1">
    <citation type="submission" date="2024-04" db="EMBL/GenBank/DDBJ databases">
        <title>Tritrichomonas musculus Genome.</title>
        <authorList>
            <person name="Alves-Ferreira E."/>
            <person name="Grigg M."/>
            <person name="Lorenzi H."/>
            <person name="Galac M."/>
        </authorList>
    </citation>
    <scope>NUCLEOTIDE SEQUENCE [LARGE SCALE GENOMIC DNA]</scope>
    <source>
        <strain evidence="4 5">EAF2021</strain>
    </source>
</reference>
<evidence type="ECO:0000256" key="3">
    <source>
        <dbReference type="PROSITE-ProRule" id="PRU00023"/>
    </source>
</evidence>
<feature type="repeat" description="ANK" evidence="3">
    <location>
        <begin position="475"/>
        <end position="497"/>
    </location>
</feature>
<dbReference type="InterPro" id="IPR002110">
    <property type="entry name" value="Ankyrin_rpt"/>
</dbReference>
<dbReference type="PANTHER" id="PTHR24198">
    <property type="entry name" value="ANKYRIN REPEAT AND PROTEIN KINASE DOMAIN-CONTAINING PROTEIN"/>
    <property type="match status" value="1"/>
</dbReference>
<dbReference type="PANTHER" id="PTHR24198:SF165">
    <property type="entry name" value="ANKYRIN REPEAT-CONTAINING PROTEIN-RELATED"/>
    <property type="match status" value="1"/>
</dbReference>
<dbReference type="PROSITE" id="PS50088">
    <property type="entry name" value="ANK_REPEAT"/>
    <property type="match status" value="1"/>
</dbReference>
<evidence type="ECO:0000313" key="4">
    <source>
        <dbReference type="EMBL" id="KAK8837857.1"/>
    </source>
</evidence>
<keyword evidence="1" id="KW-0677">Repeat</keyword>
<name>A0ABR2GWU4_9EUKA</name>
<keyword evidence="2 3" id="KW-0040">ANK repeat</keyword>
<evidence type="ECO:0008006" key="6">
    <source>
        <dbReference type="Google" id="ProtNLM"/>
    </source>
</evidence>
<dbReference type="EMBL" id="JAPFFF010000058">
    <property type="protein sequence ID" value="KAK8837857.1"/>
    <property type="molecule type" value="Genomic_DNA"/>
</dbReference>
<proteinExistence type="predicted"/>
<evidence type="ECO:0000313" key="5">
    <source>
        <dbReference type="Proteomes" id="UP001470230"/>
    </source>
</evidence>
<dbReference type="InterPro" id="IPR036770">
    <property type="entry name" value="Ankyrin_rpt-contain_sf"/>
</dbReference>
<dbReference type="SMART" id="SM00248">
    <property type="entry name" value="ANK"/>
    <property type="match status" value="11"/>
</dbReference>
<organism evidence="4 5">
    <name type="scientific">Tritrichomonas musculus</name>
    <dbReference type="NCBI Taxonomy" id="1915356"/>
    <lineage>
        <taxon>Eukaryota</taxon>
        <taxon>Metamonada</taxon>
        <taxon>Parabasalia</taxon>
        <taxon>Tritrichomonadida</taxon>
        <taxon>Tritrichomonadidae</taxon>
        <taxon>Tritrichomonas</taxon>
    </lineage>
</organism>
<comment type="caution">
    <text evidence="4">The sequence shown here is derived from an EMBL/GenBank/DDBJ whole genome shotgun (WGS) entry which is preliminary data.</text>
</comment>
<evidence type="ECO:0000256" key="1">
    <source>
        <dbReference type="ARBA" id="ARBA00022737"/>
    </source>
</evidence>